<evidence type="ECO:0000259" key="4">
    <source>
        <dbReference type="Pfam" id="PF01408"/>
    </source>
</evidence>
<dbReference type="HOGENOM" id="CLU_490775_0_0_0"/>
<dbReference type="GO" id="GO:0047061">
    <property type="term" value="F:glucose-fructose oxidoreductase activity"/>
    <property type="evidence" value="ECO:0007669"/>
    <property type="project" value="UniProtKB-EC"/>
</dbReference>
<dbReference type="InterPro" id="IPR051450">
    <property type="entry name" value="Gfo/Idh/MocA_Oxidoreductases"/>
</dbReference>
<feature type="domain" description="GFO/IDH/MocA-like oxidoreductase" evidence="5">
    <location>
        <begin position="131"/>
        <end position="240"/>
    </location>
</feature>
<dbReference type="SUPFAM" id="SSF55347">
    <property type="entry name" value="Glyceraldehyde-3-phosphate dehydrogenase-like, C-terminal domain"/>
    <property type="match status" value="1"/>
</dbReference>
<dbReference type="InterPro" id="IPR055170">
    <property type="entry name" value="GFO_IDH_MocA-like_dom"/>
</dbReference>
<dbReference type="GO" id="GO:0000166">
    <property type="term" value="F:nucleotide binding"/>
    <property type="evidence" value="ECO:0007669"/>
    <property type="project" value="InterPro"/>
</dbReference>
<proteinExistence type="predicted"/>
<dbReference type="STRING" id="716544.wcw_1824"/>
<evidence type="ECO:0000256" key="1">
    <source>
        <dbReference type="ARBA" id="ARBA00022679"/>
    </source>
</evidence>
<dbReference type="SUPFAM" id="SSF51735">
    <property type="entry name" value="NAD(P)-binding Rossmann-fold domains"/>
    <property type="match status" value="1"/>
</dbReference>
<dbReference type="InterPro" id="IPR011004">
    <property type="entry name" value="Trimer_LpxA-like_sf"/>
</dbReference>
<dbReference type="eggNOG" id="COG0110">
    <property type="taxonomic scope" value="Bacteria"/>
</dbReference>
<accession>D6YSW8</accession>
<keyword evidence="7" id="KW-1185">Reference proteome</keyword>
<dbReference type="OrthoDB" id="9783105at2"/>
<dbReference type="InterPro" id="IPR018357">
    <property type="entry name" value="Hexapep_transf_CS"/>
</dbReference>
<name>D6YSW8_WADCW</name>
<dbReference type="RefSeq" id="WP_013182863.1">
    <property type="nucleotide sequence ID" value="NC_014225.1"/>
</dbReference>
<gene>
    <name evidence="6" type="primary">wblC</name>
    <name evidence="6" type="ordered locus">wcw_1824</name>
</gene>
<dbReference type="SUPFAM" id="SSF51161">
    <property type="entry name" value="Trimeric LpxA-like enzymes"/>
    <property type="match status" value="1"/>
</dbReference>
<evidence type="ECO:0000256" key="2">
    <source>
        <dbReference type="ARBA" id="ARBA00022737"/>
    </source>
</evidence>
<dbReference type="Gene3D" id="3.30.360.10">
    <property type="entry name" value="Dihydrodipicolinate Reductase, domain 2"/>
    <property type="match status" value="1"/>
</dbReference>
<organism evidence="6 7">
    <name type="scientific">Waddlia chondrophila (strain ATCC VR-1470 / WSU 86-1044)</name>
    <dbReference type="NCBI Taxonomy" id="716544"/>
    <lineage>
        <taxon>Bacteria</taxon>
        <taxon>Pseudomonadati</taxon>
        <taxon>Chlamydiota</taxon>
        <taxon>Chlamydiia</taxon>
        <taxon>Parachlamydiales</taxon>
        <taxon>Waddliaceae</taxon>
        <taxon>Waddlia</taxon>
    </lineage>
</organism>
<dbReference type="EMBL" id="CP001928">
    <property type="protein sequence ID" value="ADI39163.1"/>
    <property type="molecule type" value="Genomic_DNA"/>
</dbReference>
<evidence type="ECO:0000256" key="3">
    <source>
        <dbReference type="ARBA" id="ARBA00023315"/>
    </source>
</evidence>
<dbReference type="Gene3D" id="3.40.50.720">
    <property type="entry name" value="NAD(P)-binding Rossmann-like Domain"/>
    <property type="match status" value="1"/>
</dbReference>
<dbReference type="Pfam" id="PF00132">
    <property type="entry name" value="Hexapep"/>
    <property type="match status" value="2"/>
</dbReference>
<evidence type="ECO:0000313" key="6">
    <source>
        <dbReference type="EMBL" id="ADI39163.1"/>
    </source>
</evidence>
<dbReference type="Pfam" id="PF22725">
    <property type="entry name" value="GFO_IDH_MocA_C3"/>
    <property type="match status" value="1"/>
</dbReference>
<dbReference type="Gene3D" id="2.160.10.10">
    <property type="entry name" value="Hexapeptide repeat proteins"/>
    <property type="match status" value="1"/>
</dbReference>
<dbReference type="InterPro" id="IPR001451">
    <property type="entry name" value="Hexapep"/>
</dbReference>
<dbReference type="PROSITE" id="PS00101">
    <property type="entry name" value="HEXAPEP_TRANSFERASES"/>
    <property type="match status" value="1"/>
</dbReference>
<dbReference type="eggNOG" id="COG0673">
    <property type="taxonomic scope" value="Bacteria"/>
</dbReference>
<dbReference type="AlphaFoldDB" id="D6YSW8"/>
<dbReference type="InterPro" id="IPR036291">
    <property type="entry name" value="NAD(P)-bd_dom_sf"/>
</dbReference>
<dbReference type="EC" id="1.1.99.28" evidence="6"/>
<evidence type="ECO:0000313" key="7">
    <source>
        <dbReference type="Proteomes" id="UP000001505"/>
    </source>
</evidence>
<evidence type="ECO:0000259" key="5">
    <source>
        <dbReference type="Pfam" id="PF22725"/>
    </source>
</evidence>
<dbReference type="Gene3D" id="2.20.70.110">
    <property type="match status" value="1"/>
</dbReference>
<keyword evidence="3" id="KW-0012">Acyltransferase</keyword>
<protein>
    <submittedName>
        <fullName evidence="6">Glucose--fructose oxidoreductase</fullName>
        <ecNumber evidence="6">1.1.99.28</ecNumber>
    </submittedName>
</protein>
<keyword evidence="2" id="KW-0677">Repeat</keyword>
<keyword evidence="1" id="KW-0808">Transferase</keyword>
<dbReference type="Proteomes" id="UP000001505">
    <property type="component" value="Chromosome"/>
</dbReference>
<dbReference type="CDD" id="cd03358">
    <property type="entry name" value="LbH_WxcM_N_like"/>
    <property type="match status" value="1"/>
</dbReference>
<dbReference type="InterPro" id="IPR000683">
    <property type="entry name" value="Gfo/Idh/MocA-like_OxRdtase_N"/>
</dbReference>
<feature type="domain" description="Gfo/Idh/MocA-like oxidoreductase N-terminal" evidence="4">
    <location>
        <begin position="6"/>
        <end position="122"/>
    </location>
</feature>
<dbReference type="PANTHER" id="PTHR43377:SF6">
    <property type="entry name" value="GFO_IDH_MOCA-LIKE OXIDOREDUCTASE N-TERMINAL DOMAIN-CONTAINING PROTEIN"/>
    <property type="match status" value="1"/>
</dbReference>
<dbReference type="GO" id="GO:0016746">
    <property type="term" value="F:acyltransferase activity"/>
    <property type="evidence" value="ECO:0007669"/>
    <property type="project" value="UniProtKB-KW"/>
</dbReference>
<keyword evidence="6" id="KW-0560">Oxidoreductase</keyword>
<dbReference type="Pfam" id="PF01408">
    <property type="entry name" value="GFO_IDH_MocA"/>
    <property type="match status" value="1"/>
</dbReference>
<dbReference type="KEGG" id="wch:wcw_1824"/>
<reference evidence="6 7" key="1">
    <citation type="journal article" date="2010" name="PLoS ONE">
        <title>The Waddlia genome: a window into chlamydial biology.</title>
        <authorList>
            <person name="Bertelli C."/>
            <person name="Collyn F."/>
            <person name="Croxatto A."/>
            <person name="Ruckert C."/>
            <person name="Polkinghorne A."/>
            <person name="Kebbi-Beghdadi C."/>
            <person name="Goesmann A."/>
            <person name="Vaughan L."/>
            <person name="Greub G."/>
        </authorList>
    </citation>
    <scope>NUCLEOTIDE SEQUENCE [LARGE SCALE GENOMIC DNA]</scope>
    <source>
        <strain evidence="7">ATCC VR-1470 / WSU 86-1044</strain>
    </source>
</reference>
<sequence length="542" mass="59837">MNGLRNIAVVGGGRWGRNLIRNFFEIGALHTICDMNEALLDSYLEKYPNINTTTNFNSILENPLLSRIVIAAPAIQHYALAKKALLAGKDVYVEKPLCLDCGEARELIDLAQKSGRILMIGHLLQYHPYVLKLQELVSTGELGRLQYIVSNRLNLGAVRTEENSLWNFAPHDVSVILSLCGNQMPESVRCLGGDFVSQGVADKALMTLRFNGGIRSHIYVSWLNPYKEQKLILTGSHGMAVFDDTKPWEKKLVFYRTQIKWNNGIIPQIESESSEPIIVPPAEPLKEECRHFIKCCDERIRPKTDGEEALRVLKVLQAAQKSMDAEGTEKKPEDFQKAYHAHSTAEIDPKSSIGKGTKIWHFSHLMADSIVGEGCNIGQNVVISPNVRLGRNVKVQNNVSIYSGVTCEDDVFLGPSMVFTNVLNPRSEISRRDQYSKTLVRKGTTIGANATILCGIELGAYSFIGAGAVVTKNVKPFALITGNPGKQTGWMSRHGEKLNLPLQAPKGKTLTATCPATGEVYQLNGDTLEHDLLSRIGTILTS</sequence>
<dbReference type="PANTHER" id="PTHR43377">
    <property type="entry name" value="BILIVERDIN REDUCTASE A"/>
    <property type="match status" value="1"/>
</dbReference>